<proteinExistence type="predicted"/>
<dbReference type="Pfam" id="PF20237">
    <property type="entry name" value="DUF6594"/>
    <property type="match status" value="1"/>
</dbReference>
<reference evidence="2 3" key="1">
    <citation type="journal article" date="2024" name="J. Plant Pathol.">
        <title>Sequence and assembly of the genome of Seiridium unicorne, isolate CBS 538.82, causal agent of cypress canker disease.</title>
        <authorList>
            <person name="Scali E."/>
            <person name="Rocca G.D."/>
            <person name="Danti R."/>
            <person name="Garbelotto M."/>
            <person name="Barberini S."/>
            <person name="Baroncelli R."/>
            <person name="Emiliani G."/>
        </authorList>
    </citation>
    <scope>NUCLEOTIDE SEQUENCE [LARGE SCALE GENOMIC DNA]</scope>
    <source>
        <strain evidence="2 3">BM-138-508</strain>
    </source>
</reference>
<dbReference type="InterPro" id="IPR046529">
    <property type="entry name" value="DUF6594"/>
</dbReference>
<name>A0ABR2UZL9_9PEZI</name>
<evidence type="ECO:0000313" key="3">
    <source>
        <dbReference type="Proteomes" id="UP001408356"/>
    </source>
</evidence>
<dbReference type="EMBL" id="JARVKF010000257">
    <property type="protein sequence ID" value="KAK9420127.1"/>
    <property type="molecule type" value="Genomic_DNA"/>
</dbReference>
<feature type="domain" description="DUF6594" evidence="1">
    <location>
        <begin position="19"/>
        <end position="193"/>
    </location>
</feature>
<sequence>METNPSTIIMEEIGSKGGYTKLAQLMGAHPDVAIFQRFRMLNVLSLLHMQAELRVLELDLQDQAKDDAKCPDTDKAMFDQDWRILSNSEHCDEVSSPSQWQISQRITEKLHEYNKALLQQHELLKIGSPAKQDLGFLRDWMRFEHMGNVQLLSPDKDIWDASDLSDLICLCVETKNSPFVRFIGNKPIRWYHSMVGWLFKVRIDYGRNLGFVGLFTSDFG</sequence>
<evidence type="ECO:0000313" key="2">
    <source>
        <dbReference type="EMBL" id="KAK9420127.1"/>
    </source>
</evidence>
<comment type="caution">
    <text evidence="2">The sequence shown here is derived from an EMBL/GenBank/DDBJ whole genome shotgun (WGS) entry which is preliminary data.</text>
</comment>
<organism evidence="2 3">
    <name type="scientific">Seiridium unicorne</name>
    <dbReference type="NCBI Taxonomy" id="138068"/>
    <lineage>
        <taxon>Eukaryota</taxon>
        <taxon>Fungi</taxon>
        <taxon>Dikarya</taxon>
        <taxon>Ascomycota</taxon>
        <taxon>Pezizomycotina</taxon>
        <taxon>Sordariomycetes</taxon>
        <taxon>Xylariomycetidae</taxon>
        <taxon>Amphisphaeriales</taxon>
        <taxon>Sporocadaceae</taxon>
        <taxon>Seiridium</taxon>
    </lineage>
</organism>
<dbReference type="PANTHER" id="PTHR34502">
    <property type="entry name" value="DUF6594 DOMAIN-CONTAINING PROTEIN-RELATED"/>
    <property type="match status" value="1"/>
</dbReference>
<accession>A0ABR2UZL9</accession>
<dbReference type="Proteomes" id="UP001408356">
    <property type="component" value="Unassembled WGS sequence"/>
</dbReference>
<gene>
    <name evidence="2" type="ORF">SUNI508_06655</name>
</gene>
<evidence type="ECO:0000259" key="1">
    <source>
        <dbReference type="Pfam" id="PF20237"/>
    </source>
</evidence>
<keyword evidence="3" id="KW-1185">Reference proteome</keyword>
<protein>
    <recommendedName>
        <fullName evidence="1">DUF6594 domain-containing protein</fullName>
    </recommendedName>
</protein>
<dbReference type="PANTHER" id="PTHR34502:SF5">
    <property type="entry name" value="DUF6594 DOMAIN-CONTAINING PROTEIN"/>
    <property type="match status" value="1"/>
</dbReference>